<evidence type="ECO:0000313" key="3">
    <source>
        <dbReference type="Proteomes" id="UP000035068"/>
    </source>
</evidence>
<proteinExistence type="predicted"/>
<dbReference type="RefSeq" id="WP_040101200.1">
    <property type="nucleotide sequence ID" value="NZ_JWJD01000011.1"/>
</dbReference>
<dbReference type="InterPro" id="IPR048963">
    <property type="entry name" value="ArgZ/ArgE-like_C_2nd"/>
</dbReference>
<dbReference type="AlphaFoldDB" id="A0A0C2HER2"/>
<organism evidence="2 3">
    <name type="scientific">Geoalkalibacter ferrihydriticus DSM 17813</name>
    <dbReference type="NCBI Taxonomy" id="1121915"/>
    <lineage>
        <taxon>Bacteria</taxon>
        <taxon>Pseudomonadati</taxon>
        <taxon>Thermodesulfobacteriota</taxon>
        <taxon>Desulfuromonadia</taxon>
        <taxon>Desulfuromonadales</taxon>
        <taxon>Geoalkalibacteraceae</taxon>
        <taxon>Geoalkalibacter</taxon>
    </lineage>
</organism>
<dbReference type="Gene3D" id="2.40.420.10">
    <property type="entry name" value="conserved putative lor/sdh protein from methanococcus maripaludis s2 domain"/>
    <property type="match status" value="1"/>
</dbReference>
<keyword evidence="3" id="KW-1185">Reference proteome</keyword>
<evidence type="ECO:0000259" key="1">
    <source>
        <dbReference type="Pfam" id="PF21570"/>
    </source>
</evidence>
<dbReference type="Pfam" id="PF21570">
    <property type="entry name" value="ArgZ-like_C_2nd"/>
    <property type="match status" value="1"/>
</dbReference>
<feature type="domain" description="Arginine dihydrolase ArgZ/ArgE-like C-terminal second subdomain" evidence="1">
    <location>
        <begin position="142"/>
        <end position="357"/>
    </location>
</feature>
<dbReference type="EMBL" id="JWJD01000011">
    <property type="protein sequence ID" value="KIH75436.1"/>
    <property type="molecule type" value="Genomic_DNA"/>
</dbReference>
<comment type="caution">
    <text evidence="2">The sequence shown here is derived from an EMBL/GenBank/DDBJ whole genome shotgun (WGS) entry which is preliminary data.</text>
</comment>
<dbReference type="Proteomes" id="UP000035068">
    <property type="component" value="Unassembled WGS sequence"/>
</dbReference>
<sequence length="371" mass="40939">MSFSLPTYHPPDFTTAKLAAAPLTRFARVQRDGVAPPDYHATSIFPEYLHLAPGDWRLLTDSRMDCVVRRGEKGALEVVEFRRLRCGDRVALGRHEDGSDGIYVHTSGFRFAEQRPEKFAFRTLTTRESSFSFDYDELSTLLEHEREAGFVLWVLGPALAFDRDARAAFVRLVRNGYVQGLLAGNALPTHDLEAALYGTALGREIYRKRPVAGGHYKHLDALNTLRELGSIEAAVKRGLVGEGIVHALVEKEIPYVFAGSIRDDGPLPEVVADAYAAQDTMRALARRATTVICLATQLHTIATGNMAPSYKVLADGAVRPVFFYSVDMSEFAAQKLINRGSLTTRAILTNVQDFVVTLERGLKARDQGPGS</sequence>
<accession>A0A0C2HER2</accession>
<gene>
    <name evidence="2" type="ORF">GFER_16800</name>
</gene>
<reference evidence="2 3" key="1">
    <citation type="submission" date="2014-12" db="EMBL/GenBank/DDBJ databases">
        <title>Genomes of Geoalkalibacter ferrihydriticus and Geoalkalibacter subterraneus, two haloalkaliphilic metal-reducing members of the Geobacteraceae.</title>
        <authorList>
            <person name="Badalamenti J.P."/>
            <person name="Torres C.I."/>
            <person name="Krajmalnik-Brown R."/>
            <person name="Bond D.R."/>
        </authorList>
    </citation>
    <scope>NUCLEOTIDE SEQUENCE [LARGE SCALE GENOMIC DNA]</scope>
    <source>
        <strain evidence="2 3">DSM 17813</strain>
    </source>
</reference>
<protein>
    <recommendedName>
        <fullName evidence="1">Arginine dihydrolase ArgZ/ArgE-like C-terminal second subdomain domain-containing protein</fullName>
    </recommendedName>
</protein>
<name>A0A0C2HER2_9BACT</name>
<evidence type="ECO:0000313" key="2">
    <source>
        <dbReference type="EMBL" id="KIH75436.1"/>
    </source>
</evidence>
<dbReference type="Gene3D" id="3.40.50.10690">
    <property type="entry name" value="putative lor/sdh protein like domains"/>
    <property type="match status" value="1"/>
</dbReference>